<proteinExistence type="predicted"/>
<comment type="caution">
    <text evidence="5">The sequence shown here is derived from an EMBL/GenBank/DDBJ whole genome shotgun (WGS) entry which is preliminary data.</text>
</comment>
<dbReference type="PATRIC" id="fig|1423796.3.peg.1801"/>
<keyword evidence="6" id="KW-1185">Reference proteome</keyword>
<dbReference type="PROSITE" id="PS51318">
    <property type="entry name" value="TAT"/>
    <property type="match status" value="1"/>
</dbReference>
<accession>A0A0R2D990</accession>
<dbReference type="EMBL" id="AYYI01000005">
    <property type="protein sequence ID" value="KRM99938.1"/>
    <property type="molecule type" value="Genomic_DNA"/>
</dbReference>
<feature type="compositionally biased region" description="Basic and acidic residues" evidence="1">
    <location>
        <begin position="579"/>
        <end position="590"/>
    </location>
</feature>
<feature type="compositionally biased region" description="Polar residues" evidence="1">
    <location>
        <begin position="592"/>
        <end position="618"/>
    </location>
</feature>
<reference evidence="5 6" key="1">
    <citation type="journal article" date="2015" name="Genome Announc.">
        <title>Expanding the biotechnology potential of lactobacilli through comparative genomics of 213 strains and associated genera.</title>
        <authorList>
            <person name="Sun Z."/>
            <person name="Harris H.M."/>
            <person name="McCann A."/>
            <person name="Guo C."/>
            <person name="Argimon S."/>
            <person name="Zhang W."/>
            <person name="Yang X."/>
            <person name="Jeffery I.B."/>
            <person name="Cooney J.C."/>
            <person name="Kagawa T.F."/>
            <person name="Liu W."/>
            <person name="Song Y."/>
            <person name="Salvetti E."/>
            <person name="Wrobel A."/>
            <person name="Rasinkangas P."/>
            <person name="Parkhill J."/>
            <person name="Rea M.C."/>
            <person name="O'Sullivan O."/>
            <person name="Ritari J."/>
            <person name="Douillard F.P."/>
            <person name="Paul Ross R."/>
            <person name="Yang R."/>
            <person name="Briner A.E."/>
            <person name="Felis G.E."/>
            <person name="de Vos W.M."/>
            <person name="Barrangou R."/>
            <person name="Klaenhammer T.R."/>
            <person name="Caufield P.W."/>
            <person name="Cui Y."/>
            <person name="Zhang H."/>
            <person name="O'Toole P.W."/>
        </authorList>
    </citation>
    <scope>NUCLEOTIDE SEQUENCE [LARGE SCALE GENOMIC DNA]</scope>
    <source>
        <strain evidence="5 6">DSM 20253</strain>
    </source>
</reference>
<keyword evidence="2" id="KW-0812">Transmembrane</keyword>
<feature type="compositionally biased region" description="Acidic residues" evidence="1">
    <location>
        <begin position="478"/>
        <end position="508"/>
    </location>
</feature>
<dbReference type="Pfam" id="PF20609">
    <property type="entry name" value="pAdhesive_17"/>
    <property type="match status" value="1"/>
</dbReference>
<name>A0A0R2D990_9LACO</name>
<feature type="signal peptide" evidence="3">
    <location>
        <begin position="1"/>
        <end position="31"/>
    </location>
</feature>
<evidence type="ECO:0000259" key="4">
    <source>
        <dbReference type="Pfam" id="PF20609"/>
    </source>
</evidence>
<organism evidence="5 6">
    <name type="scientific">Loigolactobacillus rennini DSM 20253</name>
    <dbReference type="NCBI Taxonomy" id="1423796"/>
    <lineage>
        <taxon>Bacteria</taxon>
        <taxon>Bacillati</taxon>
        <taxon>Bacillota</taxon>
        <taxon>Bacilli</taxon>
        <taxon>Lactobacillales</taxon>
        <taxon>Lactobacillaceae</taxon>
        <taxon>Loigolactobacillus</taxon>
    </lineage>
</organism>
<evidence type="ECO:0000256" key="3">
    <source>
        <dbReference type="SAM" id="SignalP"/>
    </source>
</evidence>
<dbReference type="InterPro" id="IPR046762">
    <property type="entry name" value="pAdhesive_17"/>
</dbReference>
<evidence type="ECO:0000256" key="2">
    <source>
        <dbReference type="SAM" id="Phobius"/>
    </source>
</evidence>
<feature type="region of interest" description="Disordered" evidence="1">
    <location>
        <begin position="425"/>
        <end position="626"/>
    </location>
</feature>
<dbReference type="Proteomes" id="UP000051638">
    <property type="component" value="Unassembled WGS sequence"/>
</dbReference>
<feature type="compositionally biased region" description="Acidic residues" evidence="1">
    <location>
        <begin position="434"/>
        <end position="471"/>
    </location>
</feature>
<keyword evidence="2" id="KW-1133">Transmembrane helix</keyword>
<feature type="chain" id="PRO_5006416022" description="Putative adhesive domain-containing protein" evidence="3">
    <location>
        <begin position="32"/>
        <end position="787"/>
    </location>
</feature>
<dbReference type="OrthoDB" id="2157687at2"/>
<evidence type="ECO:0000313" key="6">
    <source>
        <dbReference type="Proteomes" id="UP000051638"/>
    </source>
</evidence>
<sequence>MNYSRRPVLKNTLYASGALLLLVGSSVPASAAVVTGAVQTSSATARTGLADMSILENTSLVSTTGQEIAPNAAGNYDLALQFSGTGLADVGLVDSKVLVYVLPAELQGKVLDGATVDIQADLLPVTPADIPGIDLLFNAVELAVNVFASAVALTGTDVSGLQAAVEELKGLKDLGSYTATLPATISGDGKALSVDFTQGLGNYFHQAYATLFGSLQTAVNGIDSANPLVEAALTILKESTDPLFKLINSIGDATSDVLNASINGNLMGTTKGTLNLTVSEPSAPTAIVRAAAIDDALLSADVLSLVETGGEAVTLNFQLPEETPTNPLEDFTVPAATFEPIHHGANTLTGNLALDDSVPAGTSFEAVTTLPNGQQIRTPIDSDGHFTIETGTVNEGESLQVQIVAVNGDFSKAGASTTVTVAAAETAPPTDEPGAGDDGEQDTDSPGDAETPGEGDDSTDEDQPTDDDGEDVAPPTDDGNDLETQPDEDLDADNDGDTIPDDTNDTGNDDSPVPDTDEDEGNPPPDTDDDGNTTDDNGDTPTEQPETDGDSDANDDMPPVANPDDDTTTTRPDGETEGTDIKPEGTRPPENDVSNTETGNSDSTTDSPLIDYQVSQPSLDPVKHGDVQISGTVASDATTPAQTHFETVATLPSGQQVTTTTESNGRFTLKTGHLAAGQRVVVHTVAHNNGHTRQSNPVTIIVDPAMTSYQTPGGSQPLSGQAHNRLARAFEASGQTDAAQANQKQTAAKTAQRLPQTGERHYGILAVIGGGLLIIAAALGIDKWRQR</sequence>
<feature type="compositionally biased region" description="Acidic residues" evidence="1">
    <location>
        <begin position="515"/>
        <end position="538"/>
    </location>
</feature>
<gene>
    <name evidence="5" type="ORF">FC24_GL001773</name>
</gene>
<dbReference type="NCBIfam" id="TIGR01167">
    <property type="entry name" value="LPXTG_anchor"/>
    <property type="match status" value="1"/>
</dbReference>
<evidence type="ECO:0000256" key="1">
    <source>
        <dbReference type="SAM" id="MobiDB-lite"/>
    </source>
</evidence>
<dbReference type="AlphaFoldDB" id="A0A0R2D990"/>
<evidence type="ECO:0000313" key="5">
    <source>
        <dbReference type="EMBL" id="KRM99938.1"/>
    </source>
</evidence>
<dbReference type="STRING" id="1423796.FC24_GL001773"/>
<feature type="compositionally biased region" description="Acidic residues" evidence="1">
    <location>
        <begin position="545"/>
        <end position="555"/>
    </location>
</feature>
<feature type="domain" description="Putative adhesive" evidence="4">
    <location>
        <begin position="48"/>
        <end position="305"/>
    </location>
</feature>
<dbReference type="RefSeq" id="WP_057873001.1">
    <property type="nucleotide sequence ID" value="NZ_AYYI01000005.1"/>
</dbReference>
<dbReference type="InterPro" id="IPR006311">
    <property type="entry name" value="TAT_signal"/>
</dbReference>
<keyword evidence="3" id="KW-0732">Signal</keyword>
<keyword evidence="2" id="KW-0472">Membrane</keyword>
<protein>
    <recommendedName>
        <fullName evidence="4">Putative adhesive domain-containing protein</fullName>
    </recommendedName>
</protein>
<feature type="transmembrane region" description="Helical" evidence="2">
    <location>
        <begin position="762"/>
        <end position="781"/>
    </location>
</feature>